<name>A0A5C1DF45_9NEIS</name>
<evidence type="ECO:0000313" key="1">
    <source>
        <dbReference type="EMBL" id="QEL55395.1"/>
    </source>
</evidence>
<dbReference type="EMBL" id="CP043473">
    <property type="protein sequence ID" value="QEL55395.1"/>
    <property type="molecule type" value="Genomic_DNA"/>
</dbReference>
<proteinExistence type="predicted"/>
<keyword evidence="2" id="KW-1185">Reference proteome</keyword>
<protein>
    <submittedName>
        <fullName evidence="1">Uncharacterized protein</fullName>
    </submittedName>
</protein>
<dbReference type="RefSeq" id="WP_149295759.1">
    <property type="nucleotide sequence ID" value="NZ_CP043473.1"/>
</dbReference>
<dbReference type="Proteomes" id="UP000322079">
    <property type="component" value="Chromosome"/>
</dbReference>
<accession>A0A5C1DF45</accession>
<dbReference type="KEGG" id="chrm:FYK34_07375"/>
<reference evidence="1 2" key="1">
    <citation type="submission" date="2019-08" db="EMBL/GenBank/DDBJ databases">
        <title>Chromobacterium paludis, a novel bacterium isolated from a Maryland marsh pond.</title>
        <authorList>
            <person name="Blackburn M.B."/>
            <person name="Gundersen-Rindal D.E."/>
        </authorList>
    </citation>
    <scope>NUCLEOTIDE SEQUENCE [LARGE SCALE GENOMIC DNA]</scope>
    <source>
        <strain evidence="2">IIBBL 257-1</strain>
    </source>
</reference>
<dbReference type="AlphaFoldDB" id="A0A5C1DF45"/>
<sequence length="290" mass="33046">MYDWNALWHEREAYRTGFDIHHDDANELADALQAKLIHPAGRPGDVAVYENEDRYILAGHDNGLQLLDVMKHGLFDVTLRFVTEDEQQDATPPYVEIHVDNLATEEQAVWRGEVRLDDEGRVWVGKRTLDEGVLPAMPFDELSFTDSADFREELARVWHEDLPQLRPLIESWFHHDGDAIPDEEAAHYGDPDRVQQICDRYAEIVRREQAMLSRLFSDGELHLIAAVIAGIQFDSAASCRGLWLAVEARMIEDELDQQHQVNGEALLAKLKNLSYAQEVALIEALSPLQS</sequence>
<organism evidence="1 2">
    <name type="scientific">Chromobacterium paludis</name>
    <dbReference type="NCBI Taxonomy" id="2605945"/>
    <lineage>
        <taxon>Bacteria</taxon>
        <taxon>Pseudomonadati</taxon>
        <taxon>Pseudomonadota</taxon>
        <taxon>Betaproteobacteria</taxon>
        <taxon>Neisseriales</taxon>
        <taxon>Chromobacteriaceae</taxon>
        <taxon>Chromobacterium</taxon>
    </lineage>
</organism>
<gene>
    <name evidence="1" type="ORF">FYK34_07375</name>
</gene>
<evidence type="ECO:0000313" key="2">
    <source>
        <dbReference type="Proteomes" id="UP000322079"/>
    </source>
</evidence>